<dbReference type="KEGG" id="pvac:HC248_02244"/>
<gene>
    <name evidence="2" type="ORF">HC248_02244</name>
</gene>
<feature type="region of interest" description="Disordered" evidence="1">
    <location>
        <begin position="26"/>
        <end position="57"/>
    </location>
</feature>
<dbReference type="RefSeq" id="WP_168922521.1">
    <property type="nucleotide sequence ID" value="NZ_CP051461.1"/>
</dbReference>
<dbReference type="InterPro" id="IPR011989">
    <property type="entry name" value="ARM-like"/>
</dbReference>
<keyword evidence="3" id="KW-1185">Reference proteome</keyword>
<reference evidence="2 3" key="1">
    <citation type="submission" date="2020-04" db="EMBL/GenBank/DDBJ databases">
        <title>Complete genome of a Psychrophilic, Marine, Gas Vacuolate Bacterium Polaromonas vacuolata KCTC 22033T.</title>
        <authorList>
            <person name="Hwang K."/>
            <person name="Kim K.M."/>
        </authorList>
    </citation>
    <scope>NUCLEOTIDE SEQUENCE [LARGE SCALE GENOMIC DNA]</scope>
    <source>
        <strain evidence="2 3">KCTC 22033</strain>
    </source>
</reference>
<protein>
    <submittedName>
        <fullName evidence="2">Uncharacterized protein</fullName>
    </submittedName>
</protein>
<proteinExistence type="predicted"/>
<dbReference type="Proteomes" id="UP000502041">
    <property type="component" value="Chromosome"/>
</dbReference>
<feature type="compositionally biased region" description="Polar residues" evidence="1">
    <location>
        <begin position="26"/>
        <end position="48"/>
    </location>
</feature>
<name>A0A6H2HAV9_9BURK</name>
<evidence type="ECO:0000313" key="2">
    <source>
        <dbReference type="EMBL" id="QJC56933.1"/>
    </source>
</evidence>
<evidence type="ECO:0000256" key="1">
    <source>
        <dbReference type="SAM" id="MobiDB-lite"/>
    </source>
</evidence>
<sequence length="968" mass="105835">MNPTHKTLTSNFITCQELDRKILPTSGSNVQTSATGQISITRQLPTDQGSLGPSRSLSSYSVTQVALGRTETKSSSSSSSSSFKNTSHLSRTMSSASAFPAALVSANQGEQINPVELKKLLNRSLISQEERAKIYHEITGRMSEVINAATNDQNPKVARQAIELLMNLAANSETRKDVIWGKLGAPELSAIVKLATTQGELNAASIALLSNLINGSDVRSNQLRETLTKANYAAIVTSATSPKPQTAAAMALLTNLIFDSEATKETVWSCLMESGYANIISAISTTGSPQTSLMALRLLSTLAEGSKFRTTSLSANLSMTGFTGVVAAATKPNQPEMAAKALRLLFELSNLSPSLNAQIWATLGAAGRLTICHAATSPAQPELALQALRLLANLADNSENTTDQLWATLRVAQRAALITVATTTAQPIAAEQALRLLANLAGSSDFVNFALWDTLGPTGRAAVVASATTPAQPRVAEQALSLLGKLITHSEPEKAEIWNTLNADGRATVFSMATTPAQPAVAVQALVLLSLLTDYSEVRKVGLWTSLGAVGRAAVITAGTNLAQPRVAEQALIFLHDLTINSYVRQIDLWVSLRADDVRNLIIAATTAEEEGVARRAISLFIYLKPSVRIRNEIWPLLKPRLAQLWALTKRPYVELQAKNFLLDLIYFRDQRARDVLDVAITDVSLRHTIATLREWGRLADQQPEWRIMLQTVIVQANTTPQKMAVLMAAMMSGINISQCPLEEREALRDQVLAIPMAEGIDPTLFREHMRLGLRAACGNTSAVLDSPVLSAPEKLQLLEILYSSRNFLSAQVTQDELLRMQSTANISLDFKLQVIELILTHGKANSFQFKTILTWLKGEFKRDPQTGDLTNRSTVFSNPSTLGDIGDEEIFALTEQRDQYLALYQNFRPRMTSDFIQEEIEHIERRISGKEMPQDLGATLIFQLRQFLSIDWPMSALEEERMFDRKS</sequence>
<dbReference type="InterPro" id="IPR016024">
    <property type="entry name" value="ARM-type_fold"/>
</dbReference>
<dbReference type="EMBL" id="CP051461">
    <property type="protein sequence ID" value="QJC56933.1"/>
    <property type="molecule type" value="Genomic_DNA"/>
</dbReference>
<accession>A0A6H2HAV9</accession>
<dbReference type="SUPFAM" id="SSF48371">
    <property type="entry name" value="ARM repeat"/>
    <property type="match status" value="1"/>
</dbReference>
<dbReference type="Gene3D" id="1.25.10.10">
    <property type="entry name" value="Leucine-rich Repeat Variant"/>
    <property type="match status" value="1"/>
</dbReference>
<organism evidence="2 3">
    <name type="scientific">Polaromonas vacuolata</name>
    <dbReference type="NCBI Taxonomy" id="37448"/>
    <lineage>
        <taxon>Bacteria</taxon>
        <taxon>Pseudomonadati</taxon>
        <taxon>Pseudomonadota</taxon>
        <taxon>Betaproteobacteria</taxon>
        <taxon>Burkholderiales</taxon>
        <taxon>Comamonadaceae</taxon>
        <taxon>Polaromonas</taxon>
    </lineage>
</organism>
<dbReference type="AlphaFoldDB" id="A0A6H2HAV9"/>
<evidence type="ECO:0000313" key="3">
    <source>
        <dbReference type="Proteomes" id="UP000502041"/>
    </source>
</evidence>